<protein>
    <recommendedName>
        <fullName evidence="8">Major facilitator superfamily (MFS) profile domain-containing protein</fullName>
    </recommendedName>
</protein>
<dbReference type="Pfam" id="PF05977">
    <property type="entry name" value="MFS_3"/>
    <property type="match status" value="1"/>
</dbReference>
<dbReference type="PROSITE" id="PS50850">
    <property type="entry name" value="MFS"/>
    <property type="match status" value="1"/>
</dbReference>
<feature type="transmembrane region" description="Helical" evidence="7">
    <location>
        <begin position="45"/>
        <end position="70"/>
    </location>
</feature>
<proteinExistence type="predicted"/>
<keyword evidence="4 7" id="KW-0812">Transmembrane</keyword>
<dbReference type="eggNOG" id="COG2211">
    <property type="taxonomic scope" value="Bacteria"/>
</dbReference>
<dbReference type="PANTHER" id="PTHR23513:SF6">
    <property type="entry name" value="MAJOR FACILITATOR SUPERFAMILY ASSOCIATED DOMAIN-CONTAINING PROTEIN"/>
    <property type="match status" value="1"/>
</dbReference>
<name>A0A0A5G6H3_9BACI</name>
<feature type="domain" description="Major facilitator superfamily (MFS) profile" evidence="8">
    <location>
        <begin position="1"/>
        <end position="403"/>
    </location>
</feature>
<dbReference type="InterPro" id="IPR020846">
    <property type="entry name" value="MFS_dom"/>
</dbReference>
<dbReference type="Gene3D" id="1.20.1250.20">
    <property type="entry name" value="MFS general substrate transporter like domains"/>
    <property type="match status" value="1"/>
</dbReference>
<keyword evidence="5 7" id="KW-1133">Transmembrane helix</keyword>
<sequence length="414" mass="45874">MSEYQELLKNKDFVKFWIGGTVSKLGDQLNVVAISWLILEATGSASFIGIALSAFAVPMIVTSFFMGILLDRFSRKYLLILDNIARGILYSSITIIYWLELFSLPALMIIMFMAGILSTISRVGSATVIPNLVPDEQLEKANGLSQITWQLAYLSGPALGGVLTSIIGPSYTLIVDSLTFWIFSGLMLTIPAYKYYEKDNQQEDEHKSSDWFQEGFRFLIKRKDLLIITIATTMFYFTYAPMEPALPLFTQVELNQGASIYGVIKSVMSVGMIVGTLIWGYFKIKANPLFTVSVIILLWGITNMAFAYSNTIFLAFITIFFAGFVFGPYNLVVTTYKQRTIEDRKHGRVFGVMNSVSAAGLPLGQVAGGFLVDATTAQFTLFAAGLLSVLVAILVVFSINAFHIKPMTTDKKTL</sequence>
<dbReference type="RefSeq" id="WP_027446607.1">
    <property type="nucleotide sequence ID" value="NZ_AULJ01000037.1"/>
</dbReference>
<feature type="transmembrane region" description="Helical" evidence="7">
    <location>
        <begin position="225"/>
        <end position="242"/>
    </location>
</feature>
<evidence type="ECO:0000256" key="2">
    <source>
        <dbReference type="ARBA" id="ARBA00022448"/>
    </source>
</evidence>
<evidence type="ECO:0000259" key="8">
    <source>
        <dbReference type="PROSITE" id="PS50850"/>
    </source>
</evidence>
<feature type="transmembrane region" description="Helical" evidence="7">
    <location>
        <begin position="378"/>
        <end position="402"/>
    </location>
</feature>
<gene>
    <name evidence="9" type="ORF">N783_07350</name>
</gene>
<keyword evidence="2" id="KW-0813">Transport</keyword>
<organism evidence="9 10">
    <name type="scientific">Pontibacillus marinus BH030004 = DSM 16465</name>
    <dbReference type="NCBI Taxonomy" id="1385511"/>
    <lineage>
        <taxon>Bacteria</taxon>
        <taxon>Bacillati</taxon>
        <taxon>Bacillota</taxon>
        <taxon>Bacilli</taxon>
        <taxon>Bacillales</taxon>
        <taxon>Bacillaceae</taxon>
        <taxon>Pontibacillus</taxon>
    </lineage>
</organism>
<feature type="transmembrane region" description="Helical" evidence="7">
    <location>
        <begin position="312"/>
        <end position="332"/>
    </location>
</feature>
<dbReference type="OrthoDB" id="7055052at2"/>
<evidence type="ECO:0000256" key="1">
    <source>
        <dbReference type="ARBA" id="ARBA00004651"/>
    </source>
</evidence>
<evidence type="ECO:0000256" key="7">
    <source>
        <dbReference type="SAM" id="Phobius"/>
    </source>
</evidence>
<dbReference type="Proteomes" id="UP000030403">
    <property type="component" value="Unassembled WGS sequence"/>
</dbReference>
<dbReference type="InterPro" id="IPR036259">
    <property type="entry name" value="MFS_trans_sf"/>
</dbReference>
<dbReference type="CDD" id="cd06173">
    <property type="entry name" value="MFS_MefA_like"/>
    <property type="match status" value="1"/>
</dbReference>
<dbReference type="InterPro" id="IPR010290">
    <property type="entry name" value="TM_effector"/>
</dbReference>
<reference evidence="9 10" key="1">
    <citation type="submission" date="2013-08" db="EMBL/GenBank/DDBJ databases">
        <authorList>
            <person name="Huang J."/>
            <person name="Wang G."/>
        </authorList>
    </citation>
    <scope>NUCLEOTIDE SEQUENCE [LARGE SCALE GENOMIC DNA]</scope>
    <source>
        <strain evidence="9 10">BH030004</strain>
    </source>
</reference>
<feature type="transmembrane region" description="Helical" evidence="7">
    <location>
        <begin position="105"/>
        <end position="130"/>
    </location>
</feature>
<dbReference type="EMBL" id="AVPF01000018">
    <property type="protein sequence ID" value="KGX88726.1"/>
    <property type="molecule type" value="Genomic_DNA"/>
</dbReference>
<dbReference type="AlphaFoldDB" id="A0A0A5G6H3"/>
<feature type="transmembrane region" description="Helical" evidence="7">
    <location>
        <begin position="289"/>
        <end position="306"/>
    </location>
</feature>
<keyword evidence="6 7" id="KW-0472">Membrane</keyword>
<evidence type="ECO:0000313" key="9">
    <source>
        <dbReference type="EMBL" id="KGX88726.1"/>
    </source>
</evidence>
<comment type="subcellular location">
    <subcellularLocation>
        <location evidence="1">Cell membrane</location>
        <topology evidence="1">Multi-pass membrane protein</topology>
    </subcellularLocation>
</comment>
<dbReference type="STRING" id="1385511.GCA_000425225_02960"/>
<dbReference type="GO" id="GO:0022857">
    <property type="term" value="F:transmembrane transporter activity"/>
    <property type="evidence" value="ECO:0007669"/>
    <property type="project" value="InterPro"/>
</dbReference>
<dbReference type="PANTHER" id="PTHR23513">
    <property type="entry name" value="INTEGRAL MEMBRANE EFFLUX PROTEIN-RELATED"/>
    <property type="match status" value="1"/>
</dbReference>
<evidence type="ECO:0000256" key="3">
    <source>
        <dbReference type="ARBA" id="ARBA00022475"/>
    </source>
</evidence>
<feature type="transmembrane region" description="Helical" evidence="7">
    <location>
        <begin position="352"/>
        <end position="372"/>
    </location>
</feature>
<comment type="caution">
    <text evidence="9">The sequence shown here is derived from an EMBL/GenBank/DDBJ whole genome shotgun (WGS) entry which is preliminary data.</text>
</comment>
<feature type="transmembrane region" description="Helical" evidence="7">
    <location>
        <begin position="262"/>
        <end position="282"/>
    </location>
</feature>
<evidence type="ECO:0000313" key="10">
    <source>
        <dbReference type="Proteomes" id="UP000030403"/>
    </source>
</evidence>
<dbReference type="SUPFAM" id="SSF103473">
    <property type="entry name" value="MFS general substrate transporter"/>
    <property type="match status" value="1"/>
</dbReference>
<accession>A0A0A5G6H3</accession>
<keyword evidence="10" id="KW-1185">Reference proteome</keyword>
<evidence type="ECO:0000256" key="4">
    <source>
        <dbReference type="ARBA" id="ARBA00022692"/>
    </source>
</evidence>
<evidence type="ECO:0000256" key="6">
    <source>
        <dbReference type="ARBA" id="ARBA00023136"/>
    </source>
</evidence>
<dbReference type="GO" id="GO:0005886">
    <property type="term" value="C:plasma membrane"/>
    <property type="evidence" value="ECO:0007669"/>
    <property type="project" value="UniProtKB-SubCell"/>
</dbReference>
<keyword evidence="3" id="KW-1003">Cell membrane</keyword>
<evidence type="ECO:0000256" key="5">
    <source>
        <dbReference type="ARBA" id="ARBA00022989"/>
    </source>
</evidence>